<protein>
    <submittedName>
        <fullName evidence="1">Uncharacterized protein</fullName>
    </submittedName>
</protein>
<organism evidence="1 2">
    <name type="scientific">Legionella anisa</name>
    <dbReference type="NCBI Taxonomy" id="28082"/>
    <lineage>
        <taxon>Bacteria</taxon>
        <taxon>Pseudomonadati</taxon>
        <taxon>Pseudomonadota</taxon>
        <taxon>Gammaproteobacteria</taxon>
        <taxon>Legionellales</taxon>
        <taxon>Legionellaceae</taxon>
        <taxon>Legionella</taxon>
    </lineage>
</organism>
<dbReference type="Proteomes" id="UP000192511">
    <property type="component" value="Unassembled WGS sequence"/>
</dbReference>
<sequence>MPQHFTLLLMFYYVVQFTKQYGFDLVVGGIKERIARNLQKIKFPITIIEGAKLNYNPAAHNDPLISFFNEEETGKVSSVYVPRNAAEKYFQHIFSEPLLANEYDLEMEKSFIYNALSIYKELMRTT</sequence>
<comment type="caution">
    <text evidence="1">The sequence shown here is derived from an EMBL/GenBank/DDBJ whole genome shotgun (WGS) entry which is preliminary data.</text>
</comment>
<reference evidence="1" key="1">
    <citation type="submission" date="2017-12" db="EMBL/GenBank/DDBJ databases">
        <title>FDA dAtabase for Regulatory Grade micrObial Sequences (FDA-ARGOS): Supporting development and validation of Infectious Disease Dx tests.</title>
        <authorList>
            <person name="Kerrigan L."/>
            <person name="Tallon L.J."/>
            <person name="Sadzewicz L."/>
            <person name="Sengamalay N."/>
            <person name="Ott S."/>
            <person name="Godinez A."/>
            <person name="Nagaraj S."/>
            <person name="Vavikolanu K."/>
            <person name="Vyas G."/>
            <person name="Nadendla S."/>
            <person name="Aluvathingal J."/>
            <person name="Sichtig H."/>
        </authorList>
    </citation>
    <scope>NUCLEOTIDE SEQUENCE [LARGE SCALE GENOMIC DNA]</scope>
    <source>
        <strain evidence="1">FDAARGOS_200</strain>
    </source>
</reference>
<keyword evidence="2" id="KW-1185">Reference proteome</keyword>
<proteinExistence type="predicted"/>
<dbReference type="AlphaFoldDB" id="A0AAX0WTN8"/>
<evidence type="ECO:0000313" key="1">
    <source>
        <dbReference type="EMBL" id="PNL61796.1"/>
    </source>
</evidence>
<name>A0AAX0WTN8_9GAMM</name>
<dbReference type="RefSeq" id="WP_019232331.1">
    <property type="nucleotide sequence ID" value="NZ_CAAAHR010000004.1"/>
</dbReference>
<dbReference type="GeneID" id="98065872"/>
<accession>A0AAX0WTN8</accession>
<dbReference type="EMBL" id="NBTX02000004">
    <property type="protein sequence ID" value="PNL61796.1"/>
    <property type="molecule type" value="Genomic_DNA"/>
</dbReference>
<evidence type="ECO:0000313" key="2">
    <source>
        <dbReference type="Proteomes" id="UP000192511"/>
    </source>
</evidence>
<gene>
    <name evidence="1" type="ORF">A6J39_011575</name>
</gene>